<evidence type="ECO:0000313" key="2">
    <source>
        <dbReference type="EMBL" id="KAG7091206.1"/>
    </source>
</evidence>
<feature type="compositionally biased region" description="Polar residues" evidence="1">
    <location>
        <begin position="50"/>
        <end position="61"/>
    </location>
</feature>
<dbReference type="EMBL" id="CM032186">
    <property type="protein sequence ID" value="KAG7091206.1"/>
    <property type="molecule type" value="Genomic_DNA"/>
</dbReference>
<dbReference type="RefSeq" id="XP_043007676.1">
    <property type="nucleotide sequence ID" value="XM_043155211.1"/>
</dbReference>
<reference evidence="2" key="1">
    <citation type="journal article" date="2021" name="Genome Biol. Evol.">
        <title>The assembled and annotated genome of the fairy-ring fungus Marasmius oreades.</title>
        <authorList>
            <person name="Hiltunen M."/>
            <person name="Ament-Velasquez S.L."/>
            <person name="Johannesson H."/>
        </authorList>
    </citation>
    <scope>NUCLEOTIDE SEQUENCE</scope>
    <source>
        <strain evidence="2">03SP1</strain>
    </source>
</reference>
<evidence type="ECO:0000256" key="1">
    <source>
        <dbReference type="SAM" id="MobiDB-lite"/>
    </source>
</evidence>
<comment type="caution">
    <text evidence="2">The sequence shown here is derived from an EMBL/GenBank/DDBJ whole genome shotgun (WGS) entry which is preliminary data.</text>
</comment>
<organism evidence="2 3">
    <name type="scientific">Marasmius oreades</name>
    <name type="common">fairy-ring Marasmius</name>
    <dbReference type="NCBI Taxonomy" id="181124"/>
    <lineage>
        <taxon>Eukaryota</taxon>
        <taxon>Fungi</taxon>
        <taxon>Dikarya</taxon>
        <taxon>Basidiomycota</taxon>
        <taxon>Agaricomycotina</taxon>
        <taxon>Agaricomycetes</taxon>
        <taxon>Agaricomycetidae</taxon>
        <taxon>Agaricales</taxon>
        <taxon>Marasmiineae</taxon>
        <taxon>Marasmiaceae</taxon>
        <taxon>Marasmius</taxon>
    </lineage>
</organism>
<feature type="region of interest" description="Disordered" evidence="1">
    <location>
        <begin position="12"/>
        <end position="63"/>
    </location>
</feature>
<dbReference type="GeneID" id="66079334"/>
<dbReference type="OrthoDB" id="5570013at2759"/>
<sequence>MILLDAFEHLKAIPSQSESDSEESSPQPSTVTTRTSSSDSPPPYSRPVTPGQQHTSSASRSQAHRDIEANLSDGNHGRLRKRRGKWAKKVSTITLVSLIIVTAWRFVILEQWEHHVGEFWSSSTRNPFKEHKHHNGSLPPTKPHYPIGFPGDASETEKELSTLRSFCVARASWSPTTRHPKDAVPFHSSSTSLHLPLDASSFFLLSRVPHASGKLQILQTSAPNENPRVFLMARHIGQKALEPLSVCLMEKLPGVVGVGIFTDEHPKHDESLDFDITLLLPNSLSANSPYNLETDLPKFSHKLDANIPWGSVHLKSKGMPISGDIQARDVTIHTSHASVHGDIKASGLVSISTTHSPIDVNITLESHRSYFSSLDISNTDSTINANVALTTTSLIGGRYEVKVKGPNTTLDMNFPSAPASSVLNLESITSEQPSYIVLPPQYEGDFTLMSLGGDPPIVSPRKGSAERLVKSVTSQSQSVIVRGRISPTGNEDLEGSVSVTTSRVGNTLVV</sequence>
<proteinExistence type="predicted"/>
<gene>
    <name evidence="2" type="ORF">E1B28_010258</name>
</gene>
<evidence type="ECO:0000313" key="3">
    <source>
        <dbReference type="Proteomes" id="UP001049176"/>
    </source>
</evidence>
<dbReference type="Proteomes" id="UP001049176">
    <property type="component" value="Chromosome 6"/>
</dbReference>
<name>A0A9P7RXY3_9AGAR</name>
<protein>
    <submittedName>
        <fullName evidence="2">Uncharacterized protein</fullName>
    </submittedName>
</protein>
<feature type="compositionally biased region" description="Low complexity" evidence="1">
    <location>
        <begin position="14"/>
        <end position="39"/>
    </location>
</feature>
<accession>A0A9P7RXY3</accession>
<keyword evidence="3" id="KW-1185">Reference proteome</keyword>
<dbReference type="KEGG" id="more:E1B28_010258"/>
<dbReference type="AlphaFoldDB" id="A0A9P7RXY3"/>